<dbReference type="PANTHER" id="PTHR42978">
    <property type="entry name" value="QUORUM-QUENCHING LACTONASE YTNP-RELATED-RELATED"/>
    <property type="match status" value="1"/>
</dbReference>
<keyword evidence="7" id="KW-1185">Reference proteome</keyword>
<protein>
    <submittedName>
        <fullName evidence="6">MBL fold metallo-hydrolase</fullName>
    </submittedName>
</protein>
<dbReference type="OrthoDB" id="9773738at2"/>
<evidence type="ECO:0000256" key="4">
    <source>
        <dbReference type="ARBA" id="ARBA00022833"/>
    </source>
</evidence>
<evidence type="ECO:0000313" key="6">
    <source>
        <dbReference type="EMBL" id="KZD25993.1"/>
    </source>
</evidence>
<dbReference type="STRING" id="943830.A4A58_05105"/>
<evidence type="ECO:0000313" key="7">
    <source>
        <dbReference type="Proteomes" id="UP000076574"/>
    </source>
</evidence>
<name>A0A164B9R1_9BRAD</name>
<dbReference type="Proteomes" id="UP000076574">
    <property type="component" value="Unassembled WGS sequence"/>
</dbReference>
<reference evidence="6 7" key="1">
    <citation type="submission" date="2016-03" db="EMBL/GenBank/DDBJ databases">
        <title>Microsymbionts genomes from the relict species Vavilovia formosa (Stev.) Fed.</title>
        <authorList>
            <person name="Kopat V."/>
            <person name="Chirak E."/>
            <person name="Kimeklis A."/>
            <person name="Andronov E."/>
        </authorList>
    </citation>
    <scope>NUCLEOTIDE SEQUENCE [LARGE SCALE GENOMIC DNA]</scope>
    <source>
        <strain evidence="6 7">Vaf07</strain>
    </source>
</reference>
<proteinExistence type="inferred from homology"/>
<dbReference type="Gene3D" id="3.60.15.10">
    <property type="entry name" value="Ribonuclease Z/Hydroxyacylglutathione hydrolase-like"/>
    <property type="match status" value="1"/>
</dbReference>
<organism evidence="6 7">
    <name type="scientific">Tardiphaga robiniae</name>
    <dbReference type="NCBI Taxonomy" id="943830"/>
    <lineage>
        <taxon>Bacteria</taxon>
        <taxon>Pseudomonadati</taxon>
        <taxon>Pseudomonadota</taxon>
        <taxon>Alphaproteobacteria</taxon>
        <taxon>Hyphomicrobiales</taxon>
        <taxon>Nitrobacteraceae</taxon>
        <taxon>Tardiphaga</taxon>
    </lineage>
</organism>
<evidence type="ECO:0000256" key="2">
    <source>
        <dbReference type="ARBA" id="ARBA00022723"/>
    </source>
</evidence>
<dbReference type="EMBL" id="LVYV01000001">
    <property type="protein sequence ID" value="KZD25993.1"/>
    <property type="molecule type" value="Genomic_DNA"/>
</dbReference>
<dbReference type="AlphaFoldDB" id="A0A164B9R1"/>
<sequence>MTSEVSRRSLLSLGAGLGANLLAPGLIGSASAKAPKLGTQAPYFHRFMLGSAEVTVVSDGPLPLGDPSGTFVGVPKEDVQKMLTDNFLSSSNVVLEQNAPIVNMGDRLILFDTGMGTSQLFGNTAGRLQKSMAEAGIKPGDIDAVVCSHAHIDHIGGIVDANDKPLFPNAQVYLSEEDFKFWTDEGKLGSPLKDFIVHARKNLMPVKDRLVFFKDGQEFLPGVTAMHAPGHTFGHHMFMIQSDGKSFAFLGDLTHHQVLLLEKPRMEFAYDSDPKMAAATRVKMLDMLAANKTAVMSYHFAWPGYGHVVKSGDGFRYIAEPMVMNL</sequence>
<dbReference type="PROSITE" id="PS51318">
    <property type="entry name" value="TAT"/>
    <property type="match status" value="1"/>
</dbReference>
<dbReference type="GO" id="GO:0046872">
    <property type="term" value="F:metal ion binding"/>
    <property type="evidence" value="ECO:0007669"/>
    <property type="project" value="UniProtKB-KW"/>
</dbReference>
<evidence type="ECO:0000256" key="3">
    <source>
        <dbReference type="ARBA" id="ARBA00022801"/>
    </source>
</evidence>
<keyword evidence="2" id="KW-0479">Metal-binding</keyword>
<dbReference type="PANTHER" id="PTHR42978:SF6">
    <property type="entry name" value="QUORUM-QUENCHING LACTONASE YTNP-RELATED"/>
    <property type="match status" value="1"/>
</dbReference>
<evidence type="ECO:0000256" key="1">
    <source>
        <dbReference type="ARBA" id="ARBA00007749"/>
    </source>
</evidence>
<dbReference type="Pfam" id="PF00753">
    <property type="entry name" value="Lactamase_B"/>
    <property type="match status" value="1"/>
</dbReference>
<dbReference type="InterPro" id="IPR006311">
    <property type="entry name" value="TAT_signal"/>
</dbReference>
<dbReference type="RefSeq" id="WP_068730477.1">
    <property type="nucleotide sequence ID" value="NZ_LVYV01000001.1"/>
</dbReference>
<keyword evidence="3 6" id="KW-0378">Hydrolase</keyword>
<dbReference type="SUPFAM" id="SSF56281">
    <property type="entry name" value="Metallo-hydrolase/oxidoreductase"/>
    <property type="match status" value="1"/>
</dbReference>
<dbReference type="SMART" id="SM00849">
    <property type="entry name" value="Lactamase_B"/>
    <property type="match status" value="1"/>
</dbReference>
<evidence type="ECO:0000259" key="5">
    <source>
        <dbReference type="SMART" id="SM00849"/>
    </source>
</evidence>
<comment type="similarity">
    <text evidence="1">Belongs to the metallo-beta-lactamase superfamily.</text>
</comment>
<dbReference type="InterPro" id="IPR001279">
    <property type="entry name" value="Metallo-B-lactamas"/>
</dbReference>
<gene>
    <name evidence="6" type="ORF">A4A58_05105</name>
</gene>
<keyword evidence="4" id="KW-0862">Zinc</keyword>
<dbReference type="CDD" id="cd07720">
    <property type="entry name" value="OPHC2-like_MBL-fold"/>
    <property type="match status" value="1"/>
</dbReference>
<dbReference type="InterPro" id="IPR051013">
    <property type="entry name" value="MBL_superfamily_lactonases"/>
</dbReference>
<feature type="domain" description="Metallo-beta-lactamase" evidence="5">
    <location>
        <begin position="96"/>
        <end position="299"/>
    </location>
</feature>
<comment type="caution">
    <text evidence="6">The sequence shown here is derived from an EMBL/GenBank/DDBJ whole genome shotgun (WGS) entry which is preliminary data.</text>
</comment>
<accession>A0A164B9R1</accession>
<dbReference type="InterPro" id="IPR036866">
    <property type="entry name" value="RibonucZ/Hydroxyglut_hydro"/>
</dbReference>
<dbReference type="GO" id="GO:0016787">
    <property type="term" value="F:hydrolase activity"/>
    <property type="evidence" value="ECO:0007669"/>
    <property type="project" value="UniProtKB-KW"/>
</dbReference>